<proteinExistence type="predicted"/>
<evidence type="ECO:0000313" key="1">
    <source>
        <dbReference type="EMBL" id="GAA3517341.1"/>
    </source>
</evidence>
<reference evidence="2" key="1">
    <citation type="journal article" date="2019" name="Int. J. Syst. Evol. Microbiol.">
        <title>The Global Catalogue of Microorganisms (GCM) 10K type strain sequencing project: providing services to taxonomists for standard genome sequencing and annotation.</title>
        <authorList>
            <consortium name="The Broad Institute Genomics Platform"/>
            <consortium name="The Broad Institute Genome Sequencing Center for Infectious Disease"/>
            <person name="Wu L."/>
            <person name="Ma J."/>
        </authorList>
    </citation>
    <scope>NUCLEOTIDE SEQUENCE [LARGE SCALE GENOMIC DNA]</scope>
    <source>
        <strain evidence="2">JCM 17106</strain>
    </source>
</reference>
<gene>
    <name evidence="1" type="ORF">GCM10022393_34320</name>
</gene>
<comment type="caution">
    <text evidence="1">The sequence shown here is derived from an EMBL/GenBank/DDBJ whole genome shotgun (WGS) entry which is preliminary data.</text>
</comment>
<evidence type="ECO:0000313" key="2">
    <source>
        <dbReference type="Proteomes" id="UP001500459"/>
    </source>
</evidence>
<name>A0ABP6UT35_9FLAO</name>
<organism evidence="1 2">
    <name type="scientific">Aquimarina addita</name>
    <dbReference type="NCBI Taxonomy" id="870485"/>
    <lineage>
        <taxon>Bacteria</taxon>
        <taxon>Pseudomonadati</taxon>
        <taxon>Bacteroidota</taxon>
        <taxon>Flavobacteriia</taxon>
        <taxon>Flavobacteriales</taxon>
        <taxon>Flavobacteriaceae</taxon>
        <taxon>Aquimarina</taxon>
    </lineage>
</organism>
<keyword evidence="2" id="KW-1185">Reference proteome</keyword>
<dbReference type="EMBL" id="BAABCW010000017">
    <property type="protein sequence ID" value="GAA3517341.1"/>
    <property type="molecule type" value="Genomic_DNA"/>
</dbReference>
<protein>
    <submittedName>
        <fullName evidence="1">Uncharacterized protein</fullName>
    </submittedName>
</protein>
<dbReference type="Proteomes" id="UP001500459">
    <property type="component" value="Unassembled WGS sequence"/>
</dbReference>
<sequence length="291" mass="32669">MKKLYQLSIPNPCHENWQSMTANEKGRFCNACATTVVDFTGMPAAAVKDYLIQHKEEKICGRFDPQTLDSINLSISMEVVQKKYSFRRSFLLALLITMGTTLVNCTNTKGQQQKIESVEIVNADLQEKETIEIDTNKRSQVDFNKIKDKKACKDTTATHIEEPPPPHLATISQPERVRLIGEPALRITTGIPAIQPDVATNGSSAHNVPHISESRFMAMLHLVGEGKADVQSFKSYLCDELDLPVSVNEKVITFIDFCANIQGKAIQINELEISRDAEHCIHDIRIKYTRL</sequence>
<accession>A0ABP6UT35</accession>
<dbReference type="RefSeq" id="WP_344929542.1">
    <property type="nucleotide sequence ID" value="NZ_BAABCW010000017.1"/>
</dbReference>